<dbReference type="EMBL" id="CM046505">
    <property type="protein sequence ID" value="KAI8674552.1"/>
    <property type="molecule type" value="Genomic_DNA"/>
</dbReference>
<accession>A0ACC0R4R0</accession>
<gene>
    <name evidence="1" type="ORF">NCS57_00353200</name>
</gene>
<dbReference type="Proteomes" id="UP001065298">
    <property type="component" value="Chromosome 3"/>
</dbReference>
<comment type="caution">
    <text evidence="1">The sequence shown here is derived from an EMBL/GenBank/DDBJ whole genome shotgun (WGS) entry which is preliminary data.</text>
</comment>
<proteinExistence type="predicted"/>
<keyword evidence="2" id="KW-1185">Reference proteome</keyword>
<sequence length="468" mass="54704">MDEGLDHYRILEIDDSADESTIRQKAKANFKRLALKHHPDKNPEDENATSRFQKLQHALEVLSDDRRRKQYDAERAGSNRKAAAREAREAAQQERNRQQQYNKQRQQQEYQRQQEEEQQRKEQQQREEEARRQREEERQRDEQRRQNQERQQDQQQRAWERHEAQEEAERQPDPGVGKPEPPKSTAPTPMSRLFESIRSNWTPILWWWLFGFILVWIAWYLRGNSTPGEAFRAPPLQAPLDEMLKELRIGPSLAEVQVGFTENHNLPYELQLMEHVVGRLIDPLDHPSLVGKYWDYSADAVDGVVEVYVVINRLMAEVEQTIEAAVFQLEGMIPPQPPFYYRLIGAHTTTSNRRMDKGARQVLLPMADSIYETLEEALMILRTTEYSLGMLVGTLDNVVIAIDGESIRDRYHGQEERYPGEELVAVRTWERIFSKLSPVLSDRSATGPAYSTVTRGRPGRESRVQKRP</sequence>
<organism evidence="1 2">
    <name type="scientific">Fusarium keratoplasticum</name>
    <dbReference type="NCBI Taxonomy" id="1328300"/>
    <lineage>
        <taxon>Eukaryota</taxon>
        <taxon>Fungi</taxon>
        <taxon>Dikarya</taxon>
        <taxon>Ascomycota</taxon>
        <taxon>Pezizomycotina</taxon>
        <taxon>Sordariomycetes</taxon>
        <taxon>Hypocreomycetidae</taxon>
        <taxon>Hypocreales</taxon>
        <taxon>Nectriaceae</taxon>
        <taxon>Fusarium</taxon>
        <taxon>Fusarium solani species complex</taxon>
    </lineage>
</organism>
<name>A0ACC0R4R0_9HYPO</name>
<protein>
    <submittedName>
        <fullName evidence="1">Uncharacterized protein</fullName>
    </submittedName>
</protein>
<evidence type="ECO:0000313" key="1">
    <source>
        <dbReference type="EMBL" id="KAI8674552.1"/>
    </source>
</evidence>
<evidence type="ECO:0000313" key="2">
    <source>
        <dbReference type="Proteomes" id="UP001065298"/>
    </source>
</evidence>
<reference evidence="1" key="1">
    <citation type="submission" date="2022-06" db="EMBL/GenBank/DDBJ databases">
        <title>Fusarium solani species complex genomes reveal bases of compartmentalisation and animal pathogenesis.</title>
        <authorList>
            <person name="Tsai I.J."/>
        </authorList>
    </citation>
    <scope>NUCLEOTIDE SEQUENCE</scope>
    <source>
        <strain evidence="1">Fu6.1</strain>
    </source>
</reference>